<keyword evidence="1" id="KW-1133">Transmembrane helix</keyword>
<dbReference type="Proteomes" id="UP000257039">
    <property type="component" value="Unassembled WGS sequence"/>
</dbReference>
<dbReference type="AlphaFoldDB" id="A0A4P9VNH8"/>
<evidence type="ECO:0000256" key="1">
    <source>
        <dbReference type="SAM" id="Phobius"/>
    </source>
</evidence>
<organism evidence="2 3">
    <name type="scientific">Zooshikella ganghwensis</name>
    <dbReference type="NCBI Taxonomy" id="202772"/>
    <lineage>
        <taxon>Bacteria</taxon>
        <taxon>Pseudomonadati</taxon>
        <taxon>Pseudomonadota</taxon>
        <taxon>Gammaproteobacteria</taxon>
        <taxon>Oceanospirillales</taxon>
        <taxon>Zooshikellaceae</taxon>
        <taxon>Zooshikella</taxon>
    </lineage>
</organism>
<keyword evidence="1" id="KW-0472">Membrane</keyword>
<accession>A0A4P9VNH8</accession>
<sequence length="175" mass="19923">MLRFEKGIFYLYVIILIITTHKQALKHQNKFSSSKKKVHTYNKKQPFISTHTNAIRMTMNTQKLFNKTLLVNTLKVTATLFTLLSSLYFSTASADTQCKTITKQIWAISLSCRGWSSPCYATSSGGYSSRNGAKTFDSIDSAQRFIRQLSKSIQRMNPQVTQFASEQHTPCTEDE</sequence>
<evidence type="ECO:0000313" key="3">
    <source>
        <dbReference type="Proteomes" id="UP000257039"/>
    </source>
</evidence>
<dbReference type="EMBL" id="NDXW01000001">
    <property type="protein sequence ID" value="RDH44017.1"/>
    <property type="molecule type" value="Genomic_DNA"/>
</dbReference>
<name>A0A4P9VNH8_9GAMM</name>
<comment type="caution">
    <text evidence="2">The sequence shown here is derived from an EMBL/GenBank/DDBJ whole genome shotgun (WGS) entry which is preliminary data.</text>
</comment>
<keyword evidence="3" id="KW-1185">Reference proteome</keyword>
<evidence type="ECO:0000313" key="2">
    <source>
        <dbReference type="EMBL" id="RDH44017.1"/>
    </source>
</evidence>
<gene>
    <name evidence="2" type="ORF">B9G39_11480</name>
</gene>
<keyword evidence="1" id="KW-0812">Transmembrane</keyword>
<proteinExistence type="predicted"/>
<feature type="transmembrane region" description="Helical" evidence="1">
    <location>
        <begin position="7"/>
        <end position="25"/>
    </location>
</feature>
<protein>
    <submittedName>
        <fullName evidence="2">Uncharacterized protein</fullName>
    </submittedName>
</protein>
<feature type="transmembrane region" description="Helical" evidence="1">
    <location>
        <begin position="69"/>
        <end position="89"/>
    </location>
</feature>
<reference evidence="2 3" key="1">
    <citation type="submission" date="2017-04" db="EMBL/GenBank/DDBJ databases">
        <title>Draft genome sequence of Zooshikella ganghwensis VG4 isolated from Red Sea sediments.</title>
        <authorList>
            <person name="Rehman Z."/>
            <person name="Alam I."/>
            <person name="Kamau A."/>
            <person name="Bajic V."/>
            <person name="Leiknes T."/>
        </authorList>
    </citation>
    <scope>NUCLEOTIDE SEQUENCE [LARGE SCALE GENOMIC DNA]</scope>
    <source>
        <strain evidence="2 3">VG4</strain>
    </source>
</reference>